<dbReference type="Proteomes" id="UP001526201">
    <property type="component" value="Unassembled WGS sequence"/>
</dbReference>
<dbReference type="InterPro" id="IPR006127">
    <property type="entry name" value="ZnuA-like"/>
</dbReference>
<dbReference type="SUPFAM" id="SSF53807">
    <property type="entry name" value="Helical backbone' metal receptor"/>
    <property type="match status" value="1"/>
</dbReference>
<sequence>METIIITDVIVSIPSTRLFAAVAVAVVLPLATACSGGGGEKSGATTSAIGADAPACPAQPVKVTVSVDQWGQIAAQLGGQCATVTTVLANSSVDPHDYEPSPADAAEFTGAQLVVLNGDHYDEWAAKLAATSAPAAPVITAAALSAPPVDGAAPNPHVWYSPTTIDALADAVTKELSTLAPGAGDYFAERRAAFTSSMQPYTTLIADIRKAASAKTYAATEPVFDLMAQALGLTDKTPTGYQTASANESDPAPADLSAFRELLADKGVDVLIFNTQTEGSVPDDIRAAAEKAGVPVVNVTETVAPGAVSFEAWQVDQLTALAKALGVNT</sequence>
<keyword evidence="4" id="KW-0732">Signal</keyword>
<evidence type="ECO:0000313" key="6">
    <source>
        <dbReference type="Proteomes" id="UP001526201"/>
    </source>
</evidence>
<keyword evidence="3" id="KW-0479">Metal-binding</keyword>
<keyword evidence="6" id="KW-1185">Reference proteome</keyword>
<evidence type="ECO:0000256" key="2">
    <source>
        <dbReference type="ARBA" id="ARBA00022448"/>
    </source>
</evidence>
<comment type="caution">
    <text evidence="5">The sequence shown here is derived from an EMBL/GenBank/DDBJ whole genome shotgun (WGS) entry which is preliminary data.</text>
</comment>
<organism evidence="5 6">
    <name type="scientific">Mycolicibacterium komossense</name>
    <dbReference type="NCBI Taxonomy" id="1779"/>
    <lineage>
        <taxon>Bacteria</taxon>
        <taxon>Bacillati</taxon>
        <taxon>Actinomycetota</taxon>
        <taxon>Actinomycetes</taxon>
        <taxon>Mycobacteriales</taxon>
        <taxon>Mycobacteriaceae</taxon>
        <taxon>Mycolicibacterium</taxon>
    </lineage>
</organism>
<evidence type="ECO:0000256" key="4">
    <source>
        <dbReference type="ARBA" id="ARBA00022729"/>
    </source>
</evidence>
<dbReference type="Gene3D" id="3.40.50.1980">
    <property type="entry name" value="Nitrogenase molybdenum iron protein domain"/>
    <property type="match status" value="2"/>
</dbReference>
<dbReference type="EMBL" id="JACKTY010000046">
    <property type="protein sequence ID" value="MCV7229689.1"/>
    <property type="molecule type" value="Genomic_DNA"/>
</dbReference>
<dbReference type="Pfam" id="PF01297">
    <property type="entry name" value="ZnuA"/>
    <property type="match status" value="1"/>
</dbReference>
<evidence type="ECO:0000313" key="5">
    <source>
        <dbReference type="EMBL" id="MCV7229689.1"/>
    </source>
</evidence>
<name>A0ABT3CJM5_9MYCO</name>
<reference evidence="5 6" key="1">
    <citation type="journal article" date="2022" name="BMC Genomics">
        <title>Comparative genome analysis of mycobacteria focusing on tRNA and non-coding RNA.</title>
        <authorList>
            <person name="Behra P.R.K."/>
            <person name="Pettersson B.M.F."/>
            <person name="Ramesh M."/>
            <person name="Das S."/>
            <person name="Dasgupta S."/>
            <person name="Kirsebom L.A."/>
        </authorList>
    </citation>
    <scope>NUCLEOTIDE SEQUENCE [LARGE SCALE GENOMIC DNA]</scope>
    <source>
        <strain evidence="5 6">DSM 44078</strain>
    </source>
</reference>
<comment type="subcellular location">
    <subcellularLocation>
        <location evidence="1">Cell envelope</location>
    </subcellularLocation>
</comment>
<keyword evidence="2" id="KW-0813">Transport</keyword>
<accession>A0ABT3CJM5</accession>
<evidence type="ECO:0000256" key="1">
    <source>
        <dbReference type="ARBA" id="ARBA00004196"/>
    </source>
</evidence>
<proteinExistence type="predicted"/>
<dbReference type="PANTHER" id="PTHR42953">
    <property type="entry name" value="HIGH-AFFINITY ZINC UPTAKE SYSTEM PROTEIN ZNUA-RELATED"/>
    <property type="match status" value="1"/>
</dbReference>
<dbReference type="PANTHER" id="PTHR42953:SF1">
    <property type="entry name" value="METAL-BINDING PROTEIN HI_0362-RELATED"/>
    <property type="match status" value="1"/>
</dbReference>
<protein>
    <submittedName>
        <fullName evidence="5">Zinc ABC transporter substrate-binding protein</fullName>
    </submittedName>
</protein>
<dbReference type="RefSeq" id="WP_264070949.1">
    <property type="nucleotide sequence ID" value="NZ_JACKTY010000046.1"/>
</dbReference>
<gene>
    <name evidence="5" type="ORF">H7J73_27130</name>
</gene>
<evidence type="ECO:0000256" key="3">
    <source>
        <dbReference type="ARBA" id="ARBA00022723"/>
    </source>
</evidence>
<dbReference type="InterPro" id="IPR050492">
    <property type="entry name" value="Bact_metal-bind_prot9"/>
</dbReference>